<evidence type="ECO:0000313" key="6">
    <source>
        <dbReference type="Proteomes" id="UP000534186"/>
    </source>
</evidence>
<comment type="caution">
    <text evidence="5">The sequence shown here is derived from an EMBL/GenBank/DDBJ whole genome shotgun (WGS) entry which is preliminary data.</text>
</comment>
<dbReference type="PANTHER" id="PTHR43065:SF48">
    <property type="entry name" value="HISTIDINE KINASE"/>
    <property type="match status" value="1"/>
</dbReference>
<dbReference type="InterPro" id="IPR014710">
    <property type="entry name" value="RmlC-like_jellyroll"/>
</dbReference>
<dbReference type="InterPro" id="IPR000595">
    <property type="entry name" value="cNMP-bd_dom"/>
</dbReference>
<dbReference type="EC" id="2.7.13.3" evidence="2"/>
<feature type="domain" description="Histidine kinase" evidence="4">
    <location>
        <begin position="287"/>
        <end position="495"/>
    </location>
</feature>
<dbReference type="Gene3D" id="2.60.120.10">
    <property type="entry name" value="Jelly Rolls"/>
    <property type="match status" value="1"/>
</dbReference>
<name>A0A7Y9NLZ8_9BACT</name>
<sequence>MATLNNVESLLSTLPAPSADQVAGPPAQPSPVADIVAGLRTIAPLDGLTDEEYTWIATKGTERVGQDRSIVFREGEPACNMNFILQGEVQVRRRHSNAALFIGRAGSMTGKLPFSRMKTYGGEGYSVGPVWAIDVHESLFPEMMVAIPSMAQRSVSQLLDRVREVTRIEQQSEKLNALGKLAANLAHELNNPASAAQRSAASLFGELREYGDQKYRMGKLCLPEETTERYRDWIKNARARMSAYSNLPKGSQNPLANADREEMLIQWLNAHNVPNPWTIAPALSETTLAFDLLDELAAIVGPEVLPVAVATVASSLRVERMAETVVDSTVRIFDLISAIKDYSYMDQAPIQDVDLAQSLENTLVMFNSRLRNVKVELEFDQDLEPVSAYGSELNQVWTALIENALDAMNDMGTLRLTTHKGGQMALVEVWDSGPGIEPEIKSRIFEPFFTTKAPGRGLGLGLDTVQRIVNKHSGFVTVESKPGATCFQVRLPLDRLQAY</sequence>
<keyword evidence="5" id="KW-0808">Transferase</keyword>
<protein>
    <recommendedName>
        <fullName evidence="2">histidine kinase</fullName>
        <ecNumber evidence="2">2.7.13.3</ecNumber>
    </recommendedName>
</protein>
<dbReference type="PROSITE" id="PS50042">
    <property type="entry name" value="CNMP_BINDING_3"/>
    <property type="match status" value="1"/>
</dbReference>
<keyword evidence="5" id="KW-0418">Kinase</keyword>
<evidence type="ECO:0000256" key="1">
    <source>
        <dbReference type="ARBA" id="ARBA00000085"/>
    </source>
</evidence>
<feature type="domain" description="Cyclic nucleotide-binding" evidence="3">
    <location>
        <begin position="44"/>
        <end position="161"/>
    </location>
</feature>
<dbReference type="GO" id="GO:0004673">
    <property type="term" value="F:protein histidine kinase activity"/>
    <property type="evidence" value="ECO:0007669"/>
    <property type="project" value="UniProtKB-EC"/>
</dbReference>
<proteinExistence type="predicted"/>
<dbReference type="InterPro" id="IPR018490">
    <property type="entry name" value="cNMP-bd_dom_sf"/>
</dbReference>
<dbReference type="Gene3D" id="3.30.565.10">
    <property type="entry name" value="Histidine kinase-like ATPase, C-terminal domain"/>
    <property type="match status" value="1"/>
</dbReference>
<dbReference type="AlphaFoldDB" id="A0A7Y9NLZ8"/>
<evidence type="ECO:0000313" key="5">
    <source>
        <dbReference type="EMBL" id="NYF51712.1"/>
    </source>
</evidence>
<dbReference type="SMART" id="SM00100">
    <property type="entry name" value="cNMP"/>
    <property type="match status" value="1"/>
</dbReference>
<dbReference type="EMBL" id="JACCCV010000001">
    <property type="protein sequence ID" value="NYF51712.1"/>
    <property type="molecule type" value="Genomic_DNA"/>
</dbReference>
<evidence type="ECO:0000259" key="3">
    <source>
        <dbReference type="PROSITE" id="PS50042"/>
    </source>
</evidence>
<dbReference type="PROSITE" id="PS50109">
    <property type="entry name" value="HIS_KIN"/>
    <property type="match status" value="1"/>
</dbReference>
<accession>A0A7Y9NLZ8</accession>
<dbReference type="InterPro" id="IPR005467">
    <property type="entry name" value="His_kinase_dom"/>
</dbReference>
<dbReference type="InterPro" id="IPR036890">
    <property type="entry name" value="HATPase_C_sf"/>
</dbReference>
<dbReference type="SUPFAM" id="SSF51206">
    <property type="entry name" value="cAMP-binding domain-like"/>
    <property type="match status" value="1"/>
</dbReference>
<dbReference type="Proteomes" id="UP000534186">
    <property type="component" value="Unassembled WGS sequence"/>
</dbReference>
<dbReference type="PRINTS" id="PR00344">
    <property type="entry name" value="BCTRLSENSOR"/>
</dbReference>
<evidence type="ECO:0000259" key="4">
    <source>
        <dbReference type="PROSITE" id="PS50109"/>
    </source>
</evidence>
<gene>
    <name evidence="5" type="ORF">HDF12_002077</name>
</gene>
<dbReference type="SMART" id="SM00387">
    <property type="entry name" value="HATPase_c"/>
    <property type="match status" value="1"/>
</dbReference>
<reference evidence="5 6" key="1">
    <citation type="submission" date="2020-07" db="EMBL/GenBank/DDBJ databases">
        <title>Genomic Encyclopedia of Type Strains, Phase IV (KMG-V): Genome sequencing to study the core and pangenomes of soil and plant-associated prokaryotes.</title>
        <authorList>
            <person name="Whitman W."/>
        </authorList>
    </citation>
    <scope>NUCLEOTIDE SEQUENCE [LARGE SCALE GENOMIC DNA]</scope>
    <source>
        <strain evidence="5 6">M8UP30</strain>
    </source>
</reference>
<dbReference type="InterPro" id="IPR004358">
    <property type="entry name" value="Sig_transdc_His_kin-like_C"/>
</dbReference>
<dbReference type="SUPFAM" id="SSF55874">
    <property type="entry name" value="ATPase domain of HSP90 chaperone/DNA topoisomerase II/histidine kinase"/>
    <property type="match status" value="1"/>
</dbReference>
<dbReference type="Pfam" id="PF02518">
    <property type="entry name" value="HATPase_c"/>
    <property type="match status" value="1"/>
</dbReference>
<dbReference type="InterPro" id="IPR003594">
    <property type="entry name" value="HATPase_dom"/>
</dbReference>
<evidence type="ECO:0000256" key="2">
    <source>
        <dbReference type="ARBA" id="ARBA00012438"/>
    </source>
</evidence>
<dbReference type="PANTHER" id="PTHR43065">
    <property type="entry name" value="SENSOR HISTIDINE KINASE"/>
    <property type="match status" value="1"/>
</dbReference>
<organism evidence="5 6">
    <name type="scientific">Tunturiibacter lichenicola</name>
    <dbReference type="NCBI Taxonomy" id="2051959"/>
    <lineage>
        <taxon>Bacteria</taxon>
        <taxon>Pseudomonadati</taxon>
        <taxon>Acidobacteriota</taxon>
        <taxon>Terriglobia</taxon>
        <taxon>Terriglobales</taxon>
        <taxon>Acidobacteriaceae</taxon>
        <taxon>Tunturiibacter</taxon>
    </lineage>
</organism>
<comment type="catalytic activity">
    <reaction evidence="1">
        <text>ATP + protein L-histidine = ADP + protein N-phospho-L-histidine.</text>
        <dbReference type="EC" id="2.7.13.3"/>
    </reaction>
</comment>
<dbReference type="Gene3D" id="1.10.287.130">
    <property type="match status" value="1"/>
</dbReference>